<dbReference type="Gene3D" id="2.90.10.10">
    <property type="entry name" value="Bulb-type lectin domain"/>
    <property type="match status" value="1"/>
</dbReference>
<dbReference type="InterPro" id="IPR036426">
    <property type="entry name" value="Bulb-type_lectin_dom_sf"/>
</dbReference>
<sequence>MMDHEGDAFNWRTQQQKPKVVGVPTSYSPKPSSVGIYLSSVQYYVNFLVCDTHKDEDDRCYFLGVLPAIAEEEKIPLIPVADGNAFVLSPDTITTTQSVRDGDYMVSAGGSYRLGFFSPDNSFNQYLGIWYNKVSVFTVVWVANRESPLRNSSSVLKITNEGILVLLNQNGSIIWSSNSTRSARNPVAQLLDSGNLIVKEEGDDNMENFLWQSFDYPCDTFLPGMKIGRNRVTGLDRFISSWKTPHDPSRGNFTYGLDPSGYPEIIVKEDSILRFGLDHGMVFVLPGHLN</sequence>
<evidence type="ECO:0000256" key="3">
    <source>
        <dbReference type="ARBA" id="ARBA00023180"/>
    </source>
</evidence>
<evidence type="ECO:0000256" key="1">
    <source>
        <dbReference type="ARBA" id="ARBA00022729"/>
    </source>
</evidence>
<keyword evidence="6" id="KW-1185">Reference proteome</keyword>
<dbReference type="PANTHER" id="PTHR32444:SF183">
    <property type="entry name" value="APPLE DOMAIN-CONTAINING PROTEIN"/>
    <property type="match status" value="1"/>
</dbReference>
<keyword evidence="2" id="KW-1015">Disulfide bond</keyword>
<proteinExistence type="predicted"/>
<dbReference type="PROSITE" id="PS50927">
    <property type="entry name" value="BULB_LECTIN"/>
    <property type="match status" value="1"/>
</dbReference>
<gene>
    <name evidence="5" type="ORF">GH714_024775</name>
</gene>
<name>A0A6A6MMP9_HEVBR</name>
<dbReference type="FunFam" id="2.90.10.10:FF:000004">
    <property type="entry name" value="G-type lectin S-receptor-like serine/threonine-protein kinase"/>
    <property type="match status" value="1"/>
</dbReference>
<protein>
    <recommendedName>
        <fullName evidence="4">Bulb-type lectin domain-containing protein</fullName>
    </recommendedName>
</protein>
<comment type="caution">
    <text evidence="5">The sequence shown here is derived from an EMBL/GenBank/DDBJ whole genome shotgun (WGS) entry which is preliminary data.</text>
</comment>
<evidence type="ECO:0000313" key="5">
    <source>
        <dbReference type="EMBL" id="KAF2314267.1"/>
    </source>
</evidence>
<keyword evidence="3" id="KW-0325">Glycoprotein</keyword>
<dbReference type="InterPro" id="IPR001480">
    <property type="entry name" value="Bulb-type_lectin_dom"/>
</dbReference>
<dbReference type="AlphaFoldDB" id="A0A6A6MMP9"/>
<dbReference type="Pfam" id="PF01453">
    <property type="entry name" value="B_lectin"/>
    <property type="match status" value="1"/>
</dbReference>
<reference evidence="5 6" key="1">
    <citation type="journal article" date="2020" name="Mol. Plant">
        <title>The Chromosome-Based Rubber Tree Genome Provides New Insights into Spurge Genome Evolution and Rubber Biosynthesis.</title>
        <authorList>
            <person name="Liu J."/>
            <person name="Shi C."/>
            <person name="Shi C.C."/>
            <person name="Li W."/>
            <person name="Zhang Q.J."/>
            <person name="Zhang Y."/>
            <person name="Li K."/>
            <person name="Lu H.F."/>
            <person name="Shi C."/>
            <person name="Zhu S.T."/>
            <person name="Xiao Z.Y."/>
            <person name="Nan H."/>
            <person name="Yue Y."/>
            <person name="Zhu X.G."/>
            <person name="Wu Y."/>
            <person name="Hong X.N."/>
            <person name="Fan G.Y."/>
            <person name="Tong Y."/>
            <person name="Zhang D."/>
            <person name="Mao C.L."/>
            <person name="Liu Y.L."/>
            <person name="Hao S.J."/>
            <person name="Liu W.Q."/>
            <person name="Lv M.Q."/>
            <person name="Zhang H.B."/>
            <person name="Liu Y."/>
            <person name="Hu-Tang G.R."/>
            <person name="Wang J.P."/>
            <person name="Wang J.H."/>
            <person name="Sun Y.H."/>
            <person name="Ni S.B."/>
            <person name="Chen W.B."/>
            <person name="Zhang X.C."/>
            <person name="Jiao Y.N."/>
            <person name="Eichler E.E."/>
            <person name="Li G.H."/>
            <person name="Liu X."/>
            <person name="Gao L.Z."/>
        </authorList>
    </citation>
    <scope>NUCLEOTIDE SEQUENCE [LARGE SCALE GENOMIC DNA]</scope>
    <source>
        <strain evidence="6">cv. GT1</strain>
        <tissue evidence="5">Leaf</tissue>
    </source>
</reference>
<dbReference type="SUPFAM" id="SSF51110">
    <property type="entry name" value="alpha-D-mannose-specific plant lectins"/>
    <property type="match status" value="1"/>
</dbReference>
<accession>A0A6A6MMP9</accession>
<feature type="domain" description="Bulb-type lectin" evidence="4">
    <location>
        <begin position="90"/>
        <end position="211"/>
    </location>
</feature>
<dbReference type="SMART" id="SM00108">
    <property type="entry name" value="B_lectin"/>
    <property type="match status" value="1"/>
</dbReference>
<evidence type="ECO:0000256" key="2">
    <source>
        <dbReference type="ARBA" id="ARBA00023157"/>
    </source>
</evidence>
<dbReference type="EMBL" id="JAAGAX010000005">
    <property type="protein sequence ID" value="KAF2314267.1"/>
    <property type="molecule type" value="Genomic_DNA"/>
</dbReference>
<keyword evidence="1" id="KW-0732">Signal</keyword>
<dbReference type="Proteomes" id="UP000467840">
    <property type="component" value="Chromosome 15"/>
</dbReference>
<evidence type="ECO:0000259" key="4">
    <source>
        <dbReference type="PROSITE" id="PS50927"/>
    </source>
</evidence>
<organism evidence="5 6">
    <name type="scientific">Hevea brasiliensis</name>
    <name type="common">Para rubber tree</name>
    <name type="synonym">Siphonia brasiliensis</name>
    <dbReference type="NCBI Taxonomy" id="3981"/>
    <lineage>
        <taxon>Eukaryota</taxon>
        <taxon>Viridiplantae</taxon>
        <taxon>Streptophyta</taxon>
        <taxon>Embryophyta</taxon>
        <taxon>Tracheophyta</taxon>
        <taxon>Spermatophyta</taxon>
        <taxon>Magnoliopsida</taxon>
        <taxon>eudicotyledons</taxon>
        <taxon>Gunneridae</taxon>
        <taxon>Pentapetalae</taxon>
        <taxon>rosids</taxon>
        <taxon>fabids</taxon>
        <taxon>Malpighiales</taxon>
        <taxon>Euphorbiaceae</taxon>
        <taxon>Crotonoideae</taxon>
        <taxon>Micrandreae</taxon>
        <taxon>Hevea</taxon>
    </lineage>
</organism>
<dbReference type="CDD" id="cd00028">
    <property type="entry name" value="B_lectin"/>
    <property type="match status" value="1"/>
</dbReference>
<dbReference type="PANTHER" id="PTHR32444">
    <property type="entry name" value="BULB-TYPE LECTIN DOMAIN-CONTAINING PROTEIN"/>
    <property type="match status" value="1"/>
</dbReference>
<evidence type="ECO:0000313" key="6">
    <source>
        <dbReference type="Proteomes" id="UP000467840"/>
    </source>
</evidence>